<sequence>MFSQYVSCQSLADVNNIYLQNIDKSKNILEELKQSDDFVLFTAKVDHDIQEIEKVAKEIRNNYKKLIIIGTGGSSLNPQIFTALSDKKIEIEYLENIDPHTIDLTLKNLDVKNTAILCISKSGSTPETISQFLIMINYFSHVLPKSKTMVYNNFYVITEKTPNILRKIATEIGATILEHLPVGGRFATFTNVALLPACVGGLDIKKIRKGAADLLSSDNIEAAKGAALNLAAINSGYNINVIMSYIDRLEPLVNWQCQIWGESLGKNNKGSTPIKARGTIDQHSQLQLYLDGPKDKLFTLITNENLKNTGSKIEVPSHLRELSFLSGKTIGDLMAAEQQATLESLINNRSPVRNITIKNIDEETLGALAMNFILETHIFAKLVDIDPYGQPAVEAGKIRTKELISNV</sequence>
<keyword evidence="6" id="KW-1185">Reference proteome</keyword>
<feature type="coiled-coil region" evidence="4">
    <location>
        <begin position="15"/>
        <end position="69"/>
    </location>
</feature>
<evidence type="ECO:0000313" key="5">
    <source>
        <dbReference type="EMBL" id="KKB96794.1"/>
    </source>
</evidence>
<comment type="caution">
    <text evidence="5">The sequence shown here is derived from an EMBL/GenBank/DDBJ whole genome shotgun (WGS) entry which is preliminary data.</text>
</comment>
<dbReference type="GO" id="GO:0004347">
    <property type="term" value="F:glucose-6-phosphate isomerase activity"/>
    <property type="evidence" value="ECO:0007669"/>
    <property type="project" value="UniProtKB-EC"/>
</dbReference>
<dbReference type="PANTHER" id="PTHR11469:SF1">
    <property type="entry name" value="GLUCOSE-6-PHOSPHATE ISOMERASE"/>
    <property type="match status" value="1"/>
</dbReference>
<dbReference type="GO" id="GO:0051156">
    <property type="term" value="P:glucose 6-phosphate metabolic process"/>
    <property type="evidence" value="ECO:0007669"/>
    <property type="project" value="TreeGrafter"/>
</dbReference>
<dbReference type="SUPFAM" id="SSF53697">
    <property type="entry name" value="SIS domain"/>
    <property type="match status" value="1"/>
</dbReference>
<evidence type="ECO:0000256" key="2">
    <source>
        <dbReference type="ARBA" id="ARBA00023152"/>
    </source>
</evidence>
<accession>A0A0F5MQD7</accession>
<dbReference type="InterPro" id="IPR001672">
    <property type="entry name" value="G6P_Isomerase"/>
</dbReference>
<keyword evidence="2" id="KW-0324">Glycolysis</keyword>
<evidence type="ECO:0000313" key="6">
    <source>
        <dbReference type="Proteomes" id="UP000033358"/>
    </source>
</evidence>
<dbReference type="PROSITE" id="PS51463">
    <property type="entry name" value="P_GLUCOSE_ISOMERASE_3"/>
    <property type="match status" value="1"/>
</dbReference>
<dbReference type="PANTHER" id="PTHR11469">
    <property type="entry name" value="GLUCOSE-6-PHOSPHATE ISOMERASE"/>
    <property type="match status" value="1"/>
</dbReference>
<keyword evidence="1" id="KW-0312">Gluconeogenesis</keyword>
<dbReference type="Proteomes" id="UP000033358">
    <property type="component" value="Unassembled WGS sequence"/>
</dbReference>
<evidence type="ECO:0000256" key="4">
    <source>
        <dbReference type="SAM" id="Coils"/>
    </source>
</evidence>
<dbReference type="InterPro" id="IPR046348">
    <property type="entry name" value="SIS_dom_sf"/>
</dbReference>
<dbReference type="EMBL" id="JYHA01000023">
    <property type="protein sequence ID" value="KKB96794.1"/>
    <property type="molecule type" value="Genomic_DNA"/>
</dbReference>
<protein>
    <submittedName>
        <fullName evidence="5">Glucose-6-phosphate isomerase</fullName>
        <ecNumber evidence="5">5.3.1.9</ecNumber>
    </submittedName>
</protein>
<dbReference type="GO" id="GO:0048029">
    <property type="term" value="F:monosaccharide binding"/>
    <property type="evidence" value="ECO:0007669"/>
    <property type="project" value="TreeGrafter"/>
</dbReference>
<name>A0A0F5MQD7_9RICK</name>
<dbReference type="GO" id="GO:0005829">
    <property type="term" value="C:cytosol"/>
    <property type="evidence" value="ECO:0007669"/>
    <property type="project" value="TreeGrafter"/>
</dbReference>
<proteinExistence type="predicted"/>
<dbReference type="Gene3D" id="3.40.50.10490">
    <property type="entry name" value="Glucose-6-phosphate isomerase like protein, domain 1"/>
    <property type="match status" value="2"/>
</dbReference>
<gene>
    <name evidence="5" type="primary">pgi</name>
    <name evidence="5" type="ORF">SZ25_00103</name>
</gene>
<evidence type="ECO:0000256" key="3">
    <source>
        <dbReference type="ARBA" id="ARBA00023235"/>
    </source>
</evidence>
<reference evidence="5 6" key="1">
    <citation type="submission" date="2015-02" db="EMBL/GenBank/DDBJ databases">
        <title>Single cell genomics of a rare environmental alphaproteobacterium provides unique insights into Rickettsiaceae evolution.</title>
        <authorList>
            <person name="Martijn J."/>
            <person name="Schulz F."/>
            <person name="Zaremba-Niedzwiedzka K."/>
            <person name="Viklund J."/>
            <person name="Stepanauskas R."/>
            <person name="Andersson S.G.E."/>
            <person name="Horn M."/>
            <person name="Guy L."/>
            <person name="Ettema T.J.G."/>
        </authorList>
    </citation>
    <scope>NUCLEOTIDE SEQUENCE [LARGE SCALE GENOMIC DNA]</scope>
    <source>
        <strain evidence="5 6">SCGC AAA041-L04</strain>
    </source>
</reference>
<dbReference type="Pfam" id="PF00342">
    <property type="entry name" value="PGI"/>
    <property type="match status" value="1"/>
</dbReference>
<organism evidence="5 6">
    <name type="scientific">Candidatus Arcanibacter lacustris</name>
    <dbReference type="NCBI Taxonomy" id="1607817"/>
    <lineage>
        <taxon>Bacteria</taxon>
        <taxon>Pseudomonadati</taxon>
        <taxon>Pseudomonadota</taxon>
        <taxon>Alphaproteobacteria</taxon>
        <taxon>Rickettsiales</taxon>
        <taxon>Candidatus Arcanibacter</taxon>
    </lineage>
</organism>
<dbReference type="AlphaFoldDB" id="A0A0F5MQD7"/>
<dbReference type="GO" id="GO:0006094">
    <property type="term" value="P:gluconeogenesis"/>
    <property type="evidence" value="ECO:0007669"/>
    <property type="project" value="UniProtKB-KW"/>
</dbReference>
<dbReference type="EC" id="5.3.1.9" evidence="5"/>
<keyword evidence="3 5" id="KW-0413">Isomerase</keyword>
<dbReference type="GO" id="GO:0097367">
    <property type="term" value="F:carbohydrate derivative binding"/>
    <property type="evidence" value="ECO:0007669"/>
    <property type="project" value="InterPro"/>
</dbReference>
<dbReference type="GO" id="GO:0006096">
    <property type="term" value="P:glycolytic process"/>
    <property type="evidence" value="ECO:0007669"/>
    <property type="project" value="UniProtKB-KW"/>
</dbReference>
<keyword evidence="4" id="KW-0175">Coiled coil</keyword>
<evidence type="ECO:0000256" key="1">
    <source>
        <dbReference type="ARBA" id="ARBA00022432"/>
    </source>
</evidence>